<dbReference type="EMBL" id="LAZR01001768">
    <property type="protein sequence ID" value="KKN39364.1"/>
    <property type="molecule type" value="Genomic_DNA"/>
</dbReference>
<protein>
    <submittedName>
        <fullName evidence="1">Uncharacterized protein</fullName>
    </submittedName>
</protein>
<organism evidence="1">
    <name type="scientific">marine sediment metagenome</name>
    <dbReference type="NCBI Taxonomy" id="412755"/>
    <lineage>
        <taxon>unclassified sequences</taxon>
        <taxon>metagenomes</taxon>
        <taxon>ecological metagenomes</taxon>
    </lineage>
</organism>
<comment type="caution">
    <text evidence="1">The sequence shown here is derived from an EMBL/GenBank/DDBJ whole genome shotgun (WGS) entry which is preliminary data.</text>
</comment>
<name>A0A0F9QA35_9ZZZZ</name>
<dbReference type="AlphaFoldDB" id="A0A0F9QA35"/>
<sequence>MAIIKDSRIESRPATERVPGFLMKCKVHDEEMVPVSWMKRKGIAISTAYMCRSCSREREEGAPIRIIEGPVDHSLDDDDSPYKIAENLGFRPEVP</sequence>
<evidence type="ECO:0000313" key="1">
    <source>
        <dbReference type="EMBL" id="KKN39364.1"/>
    </source>
</evidence>
<accession>A0A0F9QA35</accession>
<proteinExistence type="predicted"/>
<gene>
    <name evidence="1" type="ORF">LCGC14_0743980</name>
</gene>
<reference evidence="1" key="1">
    <citation type="journal article" date="2015" name="Nature">
        <title>Complex archaea that bridge the gap between prokaryotes and eukaryotes.</title>
        <authorList>
            <person name="Spang A."/>
            <person name="Saw J.H."/>
            <person name="Jorgensen S.L."/>
            <person name="Zaremba-Niedzwiedzka K."/>
            <person name="Martijn J."/>
            <person name="Lind A.E."/>
            <person name="van Eijk R."/>
            <person name="Schleper C."/>
            <person name="Guy L."/>
            <person name="Ettema T.J."/>
        </authorList>
    </citation>
    <scope>NUCLEOTIDE SEQUENCE</scope>
</reference>